<dbReference type="AlphaFoldDB" id="A0A6J1GWA2"/>
<dbReference type="GeneID" id="111458000"/>
<dbReference type="RefSeq" id="XP_022956248.1">
    <property type="nucleotide sequence ID" value="XM_023100480.1"/>
</dbReference>
<proteinExistence type="predicted"/>
<organism evidence="1 2">
    <name type="scientific">Cucurbita moschata</name>
    <name type="common">Winter crookneck squash</name>
    <name type="synonym">Cucurbita pepo var. moschata</name>
    <dbReference type="NCBI Taxonomy" id="3662"/>
    <lineage>
        <taxon>Eukaryota</taxon>
        <taxon>Viridiplantae</taxon>
        <taxon>Streptophyta</taxon>
        <taxon>Embryophyta</taxon>
        <taxon>Tracheophyta</taxon>
        <taxon>Spermatophyta</taxon>
        <taxon>Magnoliopsida</taxon>
        <taxon>eudicotyledons</taxon>
        <taxon>Gunneridae</taxon>
        <taxon>Pentapetalae</taxon>
        <taxon>rosids</taxon>
        <taxon>fabids</taxon>
        <taxon>Cucurbitales</taxon>
        <taxon>Cucurbitaceae</taxon>
        <taxon>Cucurbiteae</taxon>
        <taxon>Cucurbita</taxon>
    </lineage>
</organism>
<sequence length="142" mass="15996">MTNMMLRFLIERLRKQNQTVINLFSSSPSISSLPLKILTIYRNTDAISPLFPSILLQFHLRSAVLFFQRLLNGGSRRRSIIGRREQRGVGGGIGKDSFIWQIVSKHKFSELRNMDGMGSIGTGSRECNPSRGNLKSLFPAVN</sequence>
<evidence type="ECO:0000313" key="2">
    <source>
        <dbReference type="RefSeq" id="XP_022956248.1"/>
    </source>
</evidence>
<name>A0A6J1GWA2_CUCMO</name>
<accession>A0A6J1GWA2</accession>
<protein>
    <submittedName>
        <fullName evidence="2">Uncharacterized protein LOC111458000</fullName>
    </submittedName>
</protein>
<dbReference type="Proteomes" id="UP000504609">
    <property type="component" value="Unplaced"/>
</dbReference>
<keyword evidence="1" id="KW-1185">Reference proteome</keyword>
<dbReference type="KEGG" id="cmos:111458000"/>
<reference evidence="2" key="1">
    <citation type="submission" date="2025-08" db="UniProtKB">
        <authorList>
            <consortium name="RefSeq"/>
        </authorList>
    </citation>
    <scope>IDENTIFICATION</scope>
    <source>
        <tissue evidence="2">Young leaves</tissue>
    </source>
</reference>
<gene>
    <name evidence="2" type="primary">LOC111458000</name>
</gene>
<evidence type="ECO:0000313" key="1">
    <source>
        <dbReference type="Proteomes" id="UP000504609"/>
    </source>
</evidence>